<accession>A0ABD3JCR2</accession>
<dbReference type="InterPro" id="IPR022087">
    <property type="entry name" value="DA1-like_dom"/>
</dbReference>
<name>A0ABD3JCR2_EUCGL</name>
<dbReference type="PANTHER" id="PTHR24209:SF25">
    <property type="entry name" value="PROTEIN DA1-RELATED 1"/>
    <property type="match status" value="1"/>
</dbReference>
<dbReference type="AlphaFoldDB" id="A0ABD3JCR2"/>
<feature type="transmembrane region" description="Helical" evidence="2">
    <location>
        <begin position="295"/>
        <end position="314"/>
    </location>
</feature>
<comment type="caution">
    <text evidence="4">The sequence shown here is derived from an EMBL/GenBank/DDBJ whole genome shotgun (WGS) entry which is preliminary data.</text>
</comment>
<dbReference type="InterPro" id="IPR045218">
    <property type="entry name" value="DA1-like"/>
</dbReference>
<dbReference type="Pfam" id="PF12315">
    <property type="entry name" value="DA1-like"/>
    <property type="match status" value="1"/>
</dbReference>
<organism evidence="4 5">
    <name type="scientific">Eucalyptus globulus</name>
    <name type="common">Tasmanian blue gum</name>
    <dbReference type="NCBI Taxonomy" id="34317"/>
    <lineage>
        <taxon>Eukaryota</taxon>
        <taxon>Viridiplantae</taxon>
        <taxon>Streptophyta</taxon>
        <taxon>Embryophyta</taxon>
        <taxon>Tracheophyta</taxon>
        <taxon>Spermatophyta</taxon>
        <taxon>Magnoliopsida</taxon>
        <taxon>eudicotyledons</taxon>
        <taxon>Gunneridae</taxon>
        <taxon>Pentapetalae</taxon>
        <taxon>rosids</taxon>
        <taxon>malvids</taxon>
        <taxon>Myrtales</taxon>
        <taxon>Myrtaceae</taxon>
        <taxon>Myrtoideae</taxon>
        <taxon>Eucalypteae</taxon>
        <taxon>Eucalyptus</taxon>
    </lineage>
</organism>
<protein>
    <recommendedName>
        <fullName evidence="3">Protein DA1-like domain-containing protein</fullName>
    </recommendedName>
</protein>
<feature type="compositionally biased region" description="Acidic residues" evidence="1">
    <location>
        <begin position="55"/>
        <end position="64"/>
    </location>
</feature>
<dbReference type="PANTHER" id="PTHR24209">
    <property type="entry name" value="PROTEIN DA1-RELATED 2"/>
    <property type="match status" value="1"/>
</dbReference>
<gene>
    <name evidence="4" type="ORF">ACJRO7_035974</name>
</gene>
<reference evidence="4 5" key="1">
    <citation type="submission" date="2024-11" db="EMBL/GenBank/DDBJ databases">
        <title>Chromosome-level genome assembly of Eucalyptus globulus Labill. provides insights into its genome evolution.</title>
        <authorList>
            <person name="Li X."/>
        </authorList>
    </citation>
    <scope>NUCLEOTIDE SEQUENCE [LARGE SCALE GENOMIC DNA]</scope>
    <source>
        <strain evidence="4">CL2024</strain>
        <tissue evidence="4">Fresh tender leaves</tissue>
    </source>
</reference>
<keyword evidence="2" id="KW-0812">Transmembrane</keyword>
<feature type="domain" description="Protein DA1-like" evidence="3">
    <location>
        <begin position="225"/>
        <end position="414"/>
    </location>
</feature>
<feature type="compositionally biased region" description="Acidic residues" evidence="1">
    <location>
        <begin position="25"/>
        <end position="38"/>
    </location>
</feature>
<sequence length="419" mass="48734">MGWLRKMLKGSASSSRIPLDHEEDRDWEEPCDISDEVLDGEREETHYATTLSSADENEADEDQQSDASQSETDDGQYYEISHLEEEDEGLAEALQRSLVFNSNPLCELENIFPPFPFSFHSTDRSRNKELHRPTCYVCKNLIPVDSSGQFQYRSNRFWQQKYCPAHARDGTHRCCSCRRLEPRDMTFSSLTDGRKLCLYCLDSSIMNTDECQPLYREVCEFYENLNMKVYQTIPLYLVERQVLNEVKKSENNGHHLFGEIRGVTMTEGCSINAIVEQSRIRDGNKTKIKTRRYKLVAYSEVVAIIILYGFPRLLTGRILAHEMMHAWLRLEGYPFISPEVEEGLCEVMAHMWLESQISFMSTSHNNHFEKRLAEYLKYDTESRTSHPYGTGFRRANRVIGMYGLKGAIDYIRMTDTFPR</sequence>
<evidence type="ECO:0000256" key="1">
    <source>
        <dbReference type="SAM" id="MobiDB-lite"/>
    </source>
</evidence>
<evidence type="ECO:0000256" key="2">
    <source>
        <dbReference type="SAM" id="Phobius"/>
    </source>
</evidence>
<evidence type="ECO:0000313" key="4">
    <source>
        <dbReference type="EMBL" id="KAL3723891.1"/>
    </source>
</evidence>
<keyword evidence="2" id="KW-0472">Membrane</keyword>
<dbReference type="Proteomes" id="UP001634007">
    <property type="component" value="Unassembled WGS sequence"/>
</dbReference>
<dbReference type="EMBL" id="JBJKBG010000009">
    <property type="protein sequence ID" value="KAL3723891.1"/>
    <property type="molecule type" value="Genomic_DNA"/>
</dbReference>
<keyword evidence="5" id="KW-1185">Reference proteome</keyword>
<feature type="region of interest" description="Disordered" evidence="1">
    <location>
        <begin position="1"/>
        <end position="74"/>
    </location>
</feature>
<evidence type="ECO:0000259" key="3">
    <source>
        <dbReference type="Pfam" id="PF12315"/>
    </source>
</evidence>
<evidence type="ECO:0000313" key="5">
    <source>
        <dbReference type="Proteomes" id="UP001634007"/>
    </source>
</evidence>
<keyword evidence="2" id="KW-1133">Transmembrane helix</keyword>
<proteinExistence type="predicted"/>